<keyword evidence="15" id="KW-0325">Glycoprotein</keyword>
<accession>A0A673TGU1</accession>
<dbReference type="EC" id="3.1.1.23" evidence="5"/>
<dbReference type="PANTHER" id="PTHR10794:SF45">
    <property type="entry name" value="MONOACYLGLYCEROL LIPASE ABHD2"/>
    <property type="match status" value="1"/>
</dbReference>
<evidence type="ECO:0000256" key="11">
    <source>
        <dbReference type="ARBA" id="ARBA00022968"/>
    </source>
</evidence>
<keyword evidence="7" id="KW-0719">Serine esterase</keyword>
<dbReference type="Ensembl" id="ENSSSUT00005012650.1">
    <property type="protein sequence ID" value="ENSSSUP00005011058.1"/>
    <property type="gene ID" value="ENSSSUG00005007069.1"/>
</dbReference>
<evidence type="ECO:0000256" key="4">
    <source>
        <dbReference type="ARBA" id="ARBA00013088"/>
    </source>
</evidence>
<evidence type="ECO:0000256" key="14">
    <source>
        <dbReference type="ARBA" id="ARBA00023136"/>
    </source>
</evidence>
<evidence type="ECO:0000256" key="6">
    <source>
        <dbReference type="ARBA" id="ARBA00022475"/>
    </source>
</evidence>
<evidence type="ECO:0000256" key="19">
    <source>
        <dbReference type="ARBA" id="ARBA00050565"/>
    </source>
</evidence>
<dbReference type="GO" id="GO:0043401">
    <property type="term" value="P:steroid hormone receptor signaling pathway"/>
    <property type="evidence" value="ECO:0007669"/>
    <property type="project" value="TreeGrafter"/>
</dbReference>
<reference evidence="28" key="3">
    <citation type="submission" date="2025-09" db="UniProtKB">
        <authorList>
            <consortium name="Ensembl"/>
        </authorList>
    </citation>
    <scope>IDENTIFICATION</scope>
</reference>
<dbReference type="SUPFAM" id="SSF53474">
    <property type="entry name" value="alpha/beta-Hydrolases"/>
    <property type="match status" value="1"/>
</dbReference>
<evidence type="ECO:0000256" key="24">
    <source>
        <dbReference type="ARBA" id="ARBA00076966"/>
    </source>
</evidence>
<comment type="subcellular location">
    <subcellularLocation>
        <location evidence="2">Cell membrane</location>
        <topology evidence="2">Single-pass type II membrane protein</topology>
    </subcellularLocation>
</comment>
<keyword evidence="12" id="KW-1133">Transmembrane helix</keyword>
<dbReference type="GO" id="GO:0051792">
    <property type="term" value="P:medium-chain fatty acid biosynthetic process"/>
    <property type="evidence" value="ECO:0007669"/>
    <property type="project" value="TreeGrafter"/>
</dbReference>
<evidence type="ECO:0000256" key="8">
    <source>
        <dbReference type="ARBA" id="ARBA00022692"/>
    </source>
</evidence>
<dbReference type="GO" id="GO:0046464">
    <property type="term" value="P:acylglycerol catabolic process"/>
    <property type="evidence" value="ECO:0007669"/>
    <property type="project" value="TreeGrafter"/>
</dbReference>
<comment type="catalytic activity">
    <reaction evidence="17">
        <text>2-(5Z,8Z,11Z,14Z-eicosatetraenoyl)-glycerol + H2O = glycerol + (5Z,8Z,11Z,14Z)-eicosatetraenoate + H(+)</text>
        <dbReference type="Rhea" id="RHEA:26132"/>
        <dbReference type="ChEBI" id="CHEBI:15377"/>
        <dbReference type="ChEBI" id="CHEBI:15378"/>
        <dbReference type="ChEBI" id="CHEBI:17754"/>
        <dbReference type="ChEBI" id="CHEBI:32395"/>
        <dbReference type="ChEBI" id="CHEBI:52392"/>
    </reaction>
    <physiologicalReaction direction="left-to-right" evidence="17">
        <dbReference type="Rhea" id="RHEA:26133"/>
    </physiologicalReaction>
</comment>
<dbReference type="RefSeq" id="XP_029807912.1">
    <property type="nucleotide sequence ID" value="XM_029952052.1"/>
</dbReference>
<comment type="similarity">
    <text evidence="3">Belongs to the AB hydrolase superfamily. AB hydrolase 4 family.</text>
</comment>
<keyword evidence="10" id="KW-0442">Lipid degradation</keyword>
<feature type="active site" description="Charge relay system" evidence="26">
    <location>
        <position position="416"/>
    </location>
</feature>
<comment type="catalytic activity">
    <reaction evidence="19">
        <text>a triacylglycerol + H2O = a diacylglycerol + a fatty acid + H(+)</text>
        <dbReference type="Rhea" id="RHEA:12044"/>
        <dbReference type="ChEBI" id="CHEBI:15377"/>
        <dbReference type="ChEBI" id="CHEBI:15378"/>
        <dbReference type="ChEBI" id="CHEBI:17855"/>
        <dbReference type="ChEBI" id="CHEBI:18035"/>
        <dbReference type="ChEBI" id="CHEBI:28868"/>
        <dbReference type="EC" id="3.1.1.79"/>
    </reaction>
    <physiologicalReaction direction="left-to-right" evidence="19">
        <dbReference type="Rhea" id="RHEA:12045"/>
    </physiologicalReaction>
</comment>
<gene>
    <name evidence="28" type="primary">ABHD2</name>
</gene>
<dbReference type="EC" id="3.1.1.6" evidence="21"/>
<keyword evidence="9" id="KW-0378">Hydrolase</keyword>
<feature type="active site" description="Charge relay system" evidence="26">
    <location>
        <position position="207"/>
    </location>
</feature>
<keyword evidence="6" id="KW-1003">Cell membrane</keyword>
<evidence type="ECO:0000313" key="29">
    <source>
        <dbReference type="Proteomes" id="UP000472268"/>
    </source>
</evidence>
<reference evidence="28 29" key="1">
    <citation type="submission" date="2019-05" db="EMBL/GenBank/DDBJ databases">
        <title>A Chromosome-scale Meerkat (S. suricatta) Genome Assembly.</title>
        <authorList>
            <person name="Dudchenko O."/>
            <person name="Lieberman Aiden E."/>
            <person name="Tung J."/>
            <person name="Barreiro L.B."/>
            <person name="Clutton-Brock T.H."/>
        </authorList>
    </citation>
    <scope>NUCLEOTIDE SEQUENCE [LARGE SCALE GENOMIC DNA]</scope>
</reference>
<keyword evidence="13" id="KW-0443">Lipid metabolism</keyword>
<dbReference type="Pfam" id="PF00561">
    <property type="entry name" value="Abhydrolase_1"/>
    <property type="match status" value="2"/>
</dbReference>
<feature type="active site" description="Charge relay system" evidence="26">
    <location>
        <position position="385"/>
    </location>
</feature>
<dbReference type="PIRSF" id="PIRSF005211">
    <property type="entry name" value="Ab_hydro_YheT"/>
    <property type="match status" value="1"/>
</dbReference>
<protein>
    <recommendedName>
        <fullName evidence="22">Monoacylglycerol lipase ABHD2</fullName>
        <ecNumber evidence="5">3.1.1.23</ecNumber>
        <ecNumber evidence="21">3.1.1.6</ecNumber>
        <ecNumber evidence="4">3.1.1.79</ecNumber>
    </recommendedName>
    <alternativeName>
        <fullName evidence="24">2-arachidonoylglycerol hydrolase</fullName>
    </alternativeName>
    <alternativeName>
        <fullName evidence="25">Abhydrolase domain-containing protein 2</fullName>
    </alternativeName>
    <alternativeName>
        <fullName evidence="23">Acetylesterase</fullName>
    </alternativeName>
</protein>
<comment type="catalytic activity">
    <reaction evidence="1">
        <text>Hydrolyzes glycerol monoesters of long-chain fatty acids.</text>
        <dbReference type="EC" id="3.1.1.23"/>
    </reaction>
</comment>
<proteinExistence type="inferred from homology"/>
<dbReference type="InterPro" id="IPR012020">
    <property type="entry name" value="ABHD4"/>
</dbReference>
<dbReference type="PANTHER" id="PTHR10794">
    <property type="entry name" value="ABHYDROLASE DOMAIN-CONTAINING PROTEIN"/>
    <property type="match status" value="1"/>
</dbReference>
<evidence type="ECO:0000256" key="15">
    <source>
        <dbReference type="ARBA" id="ARBA00023180"/>
    </source>
</evidence>
<evidence type="ECO:0000256" key="18">
    <source>
        <dbReference type="ARBA" id="ARBA00050185"/>
    </source>
</evidence>
<evidence type="ECO:0000256" key="7">
    <source>
        <dbReference type="ARBA" id="ARBA00022487"/>
    </source>
</evidence>
<evidence type="ECO:0000256" key="16">
    <source>
        <dbReference type="ARBA" id="ARBA00033629"/>
    </source>
</evidence>
<evidence type="ECO:0000256" key="3">
    <source>
        <dbReference type="ARBA" id="ARBA00010884"/>
    </source>
</evidence>
<dbReference type="InterPro" id="IPR000073">
    <property type="entry name" value="AB_hydrolase_1"/>
</dbReference>
<dbReference type="OMA" id="HCTGEDV"/>
<feature type="domain" description="AB hydrolase-1" evidence="27">
    <location>
        <begin position="282"/>
        <end position="422"/>
    </location>
</feature>
<name>A0A673TGU1_SURSU</name>
<comment type="catalytic activity">
    <reaction evidence="18">
        <text>hexadecanoate ester + H2O = an aliphatic alcohol + hexadecanoate + H(+)</text>
        <dbReference type="Rhea" id="RHEA:47392"/>
        <dbReference type="ChEBI" id="CHEBI:2571"/>
        <dbReference type="ChEBI" id="CHEBI:7896"/>
        <dbReference type="ChEBI" id="CHEBI:15377"/>
        <dbReference type="ChEBI" id="CHEBI:15378"/>
        <dbReference type="ChEBI" id="CHEBI:25835"/>
    </reaction>
    <physiologicalReaction direction="left-to-right" evidence="18">
        <dbReference type="Rhea" id="RHEA:47393"/>
    </physiologicalReaction>
</comment>
<keyword evidence="8" id="KW-0812">Transmembrane</keyword>
<comment type="catalytic activity">
    <reaction evidence="20">
        <text>an acetyl ester + H2O = an aliphatic alcohol + acetate + H(+)</text>
        <dbReference type="Rhea" id="RHEA:12957"/>
        <dbReference type="ChEBI" id="CHEBI:2571"/>
        <dbReference type="ChEBI" id="CHEBI:15377"/>
        <dbReference type="ChEBI" id="CHEBI:15378"/>
        <dbReference type="ChEBI" id="CHEBI:30089"/>
        <dbReference type="ChEBI" id="CHEBI:47622"/>
        <dbReference type="EC" id="3.1.1.6"/>
    </reaction>
    <physiologicalReaction direction="left-to-right" evidence="20">
        <dbReference type="Rhea" id="RHEA:12958"/>
    </physiologicalReaction>
</comment>
<keyword evidence="11" id="KW-0735">Signal-anchor</keyword>
<dbReference type="AlphaFoldDB" id="A0A673TGU1"/>
<dbReference type="InterPro" id="IPR000952">
    <property type="entry name" value="AB_hydrolase_4_CS"/>
</dbReference>
<dbReference type="GeneID" id="115302052"/>
<evidence type="ECO:0000259" key="27">
    <source>
        <dbReference type="Pfam" id="PF00561"/>
    </source>
</evidence>
<evidence type="ECO:0000256" key="12">
    <source>
        <dbReference type="ARBA" id="ARBA00022989"/>
    </source>
</evidence>
<dbReference type="FunFam" id="3.40.50.1820:FF:000053">
    <property type="entry name" value="Abhydrolase domain containing 2"/>
    <property type="match status" value="2"/>
</dbReference>
<evidence type="ECO:0000256" key="22">
    <source>
        <dbReference type="ARBA" id="ARBA00071478"/>
    </source>
</evidence>
<dbReference type="InterPro" id="IPR050960">
    <property type="entry name" value="AB_hydrolase_4_sf"/>
</dbReference>
<evidence type="ECO:0000256" key="26">
    <source>
        <dbReference type="PIRSR" id="PIRSR005211-1"/>
    </source>
</evidence>
<evidence type="ECO:0000256" key="13">
    <source>
        <dbReference type="ARBA" id="ARBA00023098"/>
    </source>
</evidence>
<dbReference type="InterPro" id="IPR029058">
    <property type="entry name" value="AB_hydrolase_fold"/>
</dbReference>
<dbReference type="RefSeq" id="XP_029807913.1">
    <property type="nucleotide sequence ID" value="XM_029952053.1"/>
</dbReference>
<evidence type="ECO:0000256" key="2">
    <source>
        <dbReference type="ARBA" id="ARBA00004401"/>
    </source>
</evidence>
<evidence type="ECO:0000256" key="10">
    <source>
        <dbReference type="ARBA" id="ARBA00022963"/>
    </source>
</evidence>
<evidence type="ECO:0000256" key="25">
    <source>
        <dbReference type="ARBA" id="ARBA00082157"/>
    </source>
</evidence>
<sequence length="465" mass="52811">MNAMLETPELPAVFDGVKLAAVAAVLYVIVRCLNLKSPTAPPDLYFQDSGLSRFLLKSCPLLTKEYIPPLIWGKSGHIQTALYGKMGRVRSPHPYGHRKFITMSDGATSTFDLFEPLAEHCVGDDITMVICPGIANHSEKQYIRTFVDYAQKNGYRCAVLNHLGALPNIELTSPRMFTYGCTWEFGAMVNYIKKTYPQTQLVVVGFSLGGNIVCKYLGETQANQEKVLCCVSVCQGYSALRLEGDEPFQHWDDDSHVSSTTRWSREGSLPPQGPHGTLCCWAQETFMQWDQCRRFYNFLMADNMKKIILSHRQALFGDHVKKPQSLEDTDLSRLYTATSLMQIDDNVMRKFHGYSSLKEYYEEESCMRYLHRIYVPLMLVNAADDPLVHESLLTIPKSLSEKRENVMFVLPLHGGHLGFFEGSVLFPEPLTWMDKLVVEYANAICQWERNKSQCSDTEQVEADLE</sequence>
<evidence type="ECO:0000256" key="21">
    <source>
        <dbReference type="ARBA" id="ARBA00067090"/>
    </source>
</evidence>
<dbReference type="GO" id="GO:0097524">
    <property type="term" value="C:sperm plasma membrane"/>
    <property type="evidence" value="ECO:0007669"/>
    <property type="project" value="TreeGrafter"/>
</dbReference>
<dbReference type="PROSITE" id="PS01133">
    <property type="entry name" value="UPF0017"/>
    <property type="match status" value="1"/>
</dbReference>
<reference evidence="28" key="2">
    <citation type="submission" date="2025-08" db="UniProtKB">
        <authorList>
            <consortium name="Ensembl"/>
        </authorList>
    </citation>
    <scope>IDENTIFICATION</scope>
</reference>
<dbReference type="CTD" id="11057"/>
<dbReference type="GO" id="GO:0036126">
    <property type="term" value="C:sperm flagellum"/>
    <property type="evidence" value="ECO:0007669"/>
    <property type="project" value="TreeGrafter"/>
</dbReference>
<dbReference type="Gene3D" id="3.40.50.1820">
    <property type="entry name" value="alpha/beta hydrolase"/>
    <property type="match status" value="1"/>
</dbReference>
<dbReference type="EC" id="3.1.1.79" evidence="4"/>
<dbReference type="GO" id="GO:0047372">
    <property type="term" value="F:monoacylglycerol lipase activity"/>
    <property type="evidence" value="ECO:0007669"/>
    <property type="project" value="UniProtKB-EC"/>
</dbReference>
<evidence type="ECO:0000313" key="28">
    <source>
        <dbReference type="Ensembl" id="ENSSSUP00005011058.1"/>
    </source>
</evidence>
<evidence type="ECO:0000256" key="5">
    <source>
        <dbReference type="ARBA" id="ARBA00013254"/>
    </source>
</evidence>
<dbReference type="GO" id="GO:0051793">
    <property type="term" value="P:medium-chain fatty acid catabolic process"/>
    <property type="evidence" value="ECO:0007669"/>
    <property type="project" value="TreeGrafter"/>
</dbReference>
<dbReference type="RefSeq" id="XP_029807914.1">
    <property type="nucleotide sequence ID" value="XM_029952054.1"/>
</dbReference>
<evidence type="ECO:0000256" key="1">
    <source>
        <dbReference type="ARBA" id="ARBA00001613"/>
    </source>
</evidence>
<keyword evidence="14" id="KW-0472">Membrane</keyword>
<evidence type="ECO:0000256" key="9">
    <source>
        <dbReference type="ARBA" id="ARBA00022801"/>
    </source>
</evidence>
<comment type="catalytic activity">
    <reaction evidence="16">
        <text>a butanoate ester + H2O = an aliphatic alcohol + butanoate + H(+)</text>
        <dbReference type="Rhea" id="RHEA:47348"/>
        <dbReference type="ChEBI" id="CHEBI:2571"/>
        <dbReference type="ChEBI" id="CHEBI:15377"/>
        <dbReference type="ChEBI" id="CHEBI:15378"/>
        <dbReference type="ChEBI" id="CHEBI:17968"/>
        <dbReference type="ChEBI" id="CHEBI:50477"/>
    </reaction>
    <physiologicalReaction direction="left-to-right" evidence="16">
        <dbReference type="Rhea" id="RHEA:47349"/>
    </physiologicalReaction>
</comment>
<dbReference type="GO" id="GO:0048240">
    <property type="term" value="P:sperm capacitation"/>
    <property type="evidence" value="ECO:0007669"/>
    <property type="project" value="TreeGrafter"/>
</dbReference>
<dbReference type="OrthoDB" id="5954035at2759"/>
<organism evidence="28 29">
    <name type="scientific">Suricata suricatta</name>
    <name type="common">Meerkat</name>
    <dbReference type="NCBI Taxonomy" id="37032"/>
    <lineage>
        <taxon>Eukaryota</taxon>
        <taxon>Metazoa</taxon>
        <taxon>Chordata</taxon>
        <taxon>Craniata</taxon>
        <taxon>Vertebrata</taxon>
        <taxon>Euteleostomi</taxon>
        <taxon>Mammalia</taxon>
        <taxon>Eutheria</taxon>
        <taxon>Laurasiatheria</taxon>
        <taxon>Carnivora</taxon>
        <taxon>Feliformia</taxon>
        <taxon>Herpestidae</taxon>
        <taxon>Suricata</taxon>
    </lineage>
</organism>
<feature type="domain" description="AB hydrolase-1" evidence="27">
    <location>
        <begin position="127"/>
        <end position="253"/>
    </location>
</feature>
<dbReference type="Proteomes" id="UP000472268">
    <property type="component" value="Chromosome 9"/>
</dbReference>
<dbReference type="GO" id="GO:0008126">
    <property type="term" value="F:acetylesterase activity"/>
    <property type="evidence" value="ECO:0007669"/>
    <property type="project" value="UniProtKB-EC"/>
</dbReference>
<evidence type="ECO:0000256" key="23">
    <source>
        <dbReference type="ARBA" id="ARBA00075295"/>
    </source>
</evidence>
<keyword evidence="29" id="KW-1185">Reference proteome</keyword>
<evidence type="ECO:0000256" key="17">
    <source>
        <dbReference type="ARBA" id="ARBA00047476"/>
    </source>
</evidence>
<evidence type="ECO:0000256" key="20">
    <source>
        <dbReference type="ARBA" id="ARBA00051791"/>
    </source>
</evidence>